<dbReference type="Proteomes" id="UP000314982">
    <property type="component" value="Unassembled WGS sequence"/>
</dbReference>
<reference evidence="3" key="1">
    <citation type="submission" date="2018-06" db="EMBL/GenBank/DDBJ databases">
        <title>Genome assembly of Danube salmon.</title>
        <authorList>
            <person name="Macqueen D.J."/>
            <person name="Gundappa M.K."/>
        </authorList>
    </citation>
    <scope>NUCLEOTIDE SEQUENCE [LARGE SCALE GENOMIC DNA]</scope>
</reference>
<evidence type="ECO:0000259" key="1">
    <source>
        <dbReference type="Pfam" id="PF13902"/>
    </source>
</evidence>
<dbReference type="InterPro" id="IPR025952">
    <property type="entry name" value="R3H-assoc_dom"/>
</dbReference>
<organism evidence="2 3">
    <name type="scientific">Hucho hucho</name>
    <name type="common">huchen</name>
    <dbReference type="NCBI Taxonomy" id="62062"/>
    <lineage>
        <taxon>Eukaryota</taxon>
        <taxon>Metazoa</taxon>
        <taxon>Chordata</taxon>
        <taxon>Craniata</taxon>
        <taxon>Vertebrata</taxon>
        <taxon>Euteleostomi</taxon>
        <taxon>Actinopterygii</taxon>
        <taxon>Neopterygii</taxon>
        <taxon>Teleostei</taxon>
        <taxon>Protacanthopterygii</taxon>
        <taxon>Salmoniformes</taxon>
        <taxon>Salmonidae</taxon>
        <taxon>Salmoninae</taxon>
        <taxon>Hucho</taxon>
    </lineage>
</organism>
<dbReference type="Ensembl" id="ENSHHUT00000067750.1">
    <property type="protein sequence ID" value="ENSHHUP00000065531.1"/>
    <property type="gene ID" value="ENSHHUG00000038677.1"/>
</dbReference>
<proteinExistence type="predicted"/>
<reference evidence="2" key="2">
    <citation type="submission" date="2025-08" db="UniProtKB">
        <authorList>
            <consortium name="Ensembl"/>
        </authorList>
    </citation>
    <scope>IDENTIFICATION</scope>
</reference>
<dbReference type="PANTHER" id="PTHR32019:SF2">
    <property type="entry name" value="R3H DOMAIN-CONTAINING PROTEIN 4"/>
    <property type="match status" value="1"/>
</dbReference>
<dbReference type="InterPro" id="IPR039629">
    <property type="entry name" value="R3HDM4"/>
</dbReference>
<evidence type="ECO:0000313" key="3">
    <source>
        <dbReference type="Proteomes" id="UP000314982"/>
    </source>
</evidence>
<dbReference type="STRING" id="62062.ENSHHUP00000065531"/>
<reference evidence="2" key="3">
    <citation type="submission" date="2025-09" db="UniProtKB">
        <authorList>
            <consortium name="Ensembl"/>
        </authorList>
    </citation>
    <scope>IDENTIFICATION</scope>
</reference>
<dbReference type="AlphaFoldDB" id="A0A4W5PLJ5"/>
<keyword evidence="3" id="KW-1185">Reference proteome</keyword>
<dbReference type="PANTHER" id="PTHR32019">
    <property type="entry name" value="R3H DOMAIN-CONTAINING PROTEIN 4"/>
    <property type="match status" value="1"/>
</dbReference>
<dbReference type="GeneTree" id="ENSGT00390000015467"/>
<accession>A0A4W5PLJ5</accession>
<protein>
    <submittedName>
        <fullName evidence="2">R3H domain containing 4</fullName>
    </submittedName>
</protein>
<dbReference type="SUPFAM" id="SSF82708">
    <property type="entry name" value="R3H domain"/>
    <property type="match status" value="1"/>
</dbReference>
<dbReference type="InterPro" id="IPR036867">
    <property type="entry name" value="R3H_dom_sf"/>
</dbReference>
<evidence type="ECO:0000313" key="2">
    <source>
        <dbReference type="Ensembl" id="ENSHHUP00000065531.1"/>
    </source>
</evidence>
<dbReference type="GO" id="GO:0003676">
    <property type="term" value="F:nucleic acid binding"/>
    <property type="evidence" value="ECO:0007669"/>
    <property type="project" value="InterPro"/>
</dbReference>
<name>A0A4W5PLJ5_9TELE</name>
<feature type="domain" description="R3H-associated N-terminal" evidence="1">
    <location>
        <begin position="47"/>
        <end position="176"/>
    </location>
</feature>
<dbReference type="Pfam" id="PF13902">
    <property type="entry name" value="R3H-assoc"/>
    <property type="match status" value="1"/>
</dbReference>
<sequence length="263" mass="29864">MLQSGLKVVTVKIDHSELEDLNGALIEERKCTSLPNSPAKRVSPTKKKQFFINQAVRNSDLTPRAKGKKSQRRQENSRYLANLLEKDECSKDEAEVCSDPALPSIFTEACINGNYVEQWNDFMNRSGEEQEKLLALLEEEAKRSNSNKLPKDQREAFTAQDYFQRIDRRLRATLKRKQIPIGTLEVLEDNLLSFFGAQPHSVYTTNLGSSFERLLLHAVCQYMDLVSASSDCNGARQTDVMNKQEGLFQPPSPMLSAYLEHMS</sequence>